<dbReference type="PANTHER" id="PTHR28263">
    <property type="entry name" value="GOLGI TO ER TRAFFIC PROTEIN 2"/>
    <property type="match status" value="1"/>
</dbReference>
<dbReference type="EMBL" id="WHVB01000007">
    <property type="protein sequence ID" value="KAF8480771.1"/>
    <property type="molecule type" value="Genomic_DNA"/>
</dbReference>
<dbReference type="GO" id="GO:0006890">
    <property type="term" value="P:retrograde vesicle-mediated transport, Golgi to endoplasmic reticulum"/>
    <property type="evidence" value="ECO:0007669"/>
    <property type="project" value="TreeGrafter"/>
</dbReference>
<keyword evidence="3 5" id="KW-0472">Membrane</keyword>
<dbReference type="PANTHER" id="PTHR28263:SF1">
    <property type="entry name" value="GOLGI TO ER TRAFFIC PROTEIN 2"/>
    <property type="match status" value="1"/>
</dbReference>
<keyword evidence="2 5" id="KW-1133">Transmembrane helix</keyword>
<feature type="region of interest" description="Disordered" evidence="4">
    <location>
        <begin position="1"/>
        <end position="101"/>
    </location>
</feature>
<sequence length="320" mass="34653">MSAAAKAEARRKAILSRGSDRLSKLTTSARGDDAPQFVHTDPPPPYSVPRGDLANFIGEDPLPPLVSDQPSRHASDPHMSPLDTGAWLGSTPPDPSAWSNEQQQQFLQALLGGPLPSEPRPLSFNTPDTNSAVPDDPLIALLSSLGAGAGMGRGAGAVSQSRVEAKTKSFIQKLLPVLHVFAVWALAAFFIFWREPEAFRARNSAVVSTGDVWNRWARLASGPAEQSTWGIEIVPFFWAFVSLELALHSTHFFVNFDSTRPPLLLTLALPYLPKPLPSILMHGLRYLHLIGMLADDLAAAVVAIGLFIAVSSLYENWSLH</sequence>
<accession>A0A9P5T9A7</accession>
<evidence type="ECO:0000256" key="5">
    <source>
        <dbReference type="SAM" id="Phobius"/>
    </source>
</evidence>
<evidence type="ECO:0000256" key="2">
    <source>
        <dbReference type="ARBA" id="ARBA00022989"/>
    </source>
</evidence>
<gene>
    <name evidence="6" type="ORF">DFH94DRAFT_735796</name>
</gene>
<dbReference type="OrthoDB" id="5393181at2759"/>
<comment type="caution">
    <text evidence="6">The sequence shown here is derived from an EMBL/GenBank/DDBJ whole genome shotgun (WGS) entry which is preliminary data.</text>
</comment>
<dbReference type="Proteomes" id="UP000759537">
    <property type="component" value="Unassembled WGS sequence"/>
</dbReference>
<evidence type="ECO:0000313" key="6">
    <source>
        <dbReference type="EMBL" id="KAF8480771.1"/>
    </source>
</evidence>
<protein>
    <submittedName>
        <fullName evidence="6">Uncharacterized protein</fullName>
    </submittedName>
</protein>
<evidence type="ECO:0000256" key="4">
    <source>
        <dbReference type="SAM" id="MobiDB-lite"/>
    </source>
</evidence>
<organism evidence="6 7">
    <name type="scientific">Russula ochroleuca</name>
    <dbReference type="NCBI Taxonomy" id="152965"/>
    <lineage>
        <taxon>Eukaryota</taxon>
        <taxon>Fungi</taxon>
        <taxon>Dikarya</taxon>
        <taxon>Basidiomycota</taxon>
        <taxon>Agaricomycotina</taxon>
        <taxon>Agaricomycetes</taxon>
        <taxon>Russulales</taxon>
        <taxon>Russulaceae</taxon>
        <taxon>Russula</taxon>
    </lineage>
</organism>
<name>A0A9P5T9A7_9AGAM</name>
<dbReference type="Pfam" id="PF08690">
    <property type="entry name" value="GET2"/>
    <property type="match status" value="1"/>
</dbReference>
<feature type="transmembrane region" description="Helical" evidence="5">
    <location>
        <begin position="174"/>
        <end position="193"/>
    </location>
</feature>
<feature type="transmembrane region" description="Helical" evidence="5">
    <location>
        <begin position="286"/>
        <end position="314"/>
    </location>
</feature>
<proteinExistence type="predicted"/>
<evidence type="ECO:0000256" key="3">
    <source>
        <dbReference type="ARBA" id="ARBA00023136"/>
    </source>
</evidence>
<evidence type="ECO:0000313" key="7">
    <source>
        <dbReference type="Proteomes" id="UP000759537"/>
    </source>
</evidence>
<keyword evidence="7" id="KW-1185">Reference proteome</keyword>
<evidence type="ECO:0000256" key="1">
    <source>
        <dbReference type="ARBA" id="ARBA00022692"/>
    </source>
</evidence>
<reference evidence="6" key="1">
    <citation type="submission" date="2019-10" db="EMBL/GenBank/DDBJ databases">
        <authorList>
            <consortium name="DOE Joint Genome Institute"/>
            <person name="Kuo A."/>
            <person name="Miyauchi S."/>
            <person name="Kiss E."/>
            <person name="Drula E."/>
            <person name="Kohler A."/>
            <person name="Sanchez-Garcia M."/>
            <person name="Andreopoulos B."/>
            <person name="Barry K.W."/>
            <person name="Bonito G."/>
            <person name="Buee M."/>
            <person name="Carver A."/>
            <person name="Chen C."/>
            <person name="Cichocki N."/>
            <person name="Clum A."/>
            <person name="Culley D."/>
            <person name="Crous P.W."/>
            <person name="Fauchery L."/>
            <person name="Girlanda M."/>
            <person name="Hayes R."/>
            <person name="Keri Z."/>
            <person name="LaButti K."/>
            <person name="Lipzen A."/>
            <person name="Lombard V."/>
            <person name="Magnuson J."/>
            <person name="Maillard F."/>
            <person name="Morin E."/>
            <person name="Murat C."/>
            <person name="Nolan M."/>
            <person name="Ohm R."/>
            <person name="Pangilinan J."/>
            <person name="Pereira M."/>
            <person name="Perotto S."/>
            <person name="Peter M."/>
            <person name="Riley R."/>
            <person name="Sitrit Y."/>
            <person name="Stielow B."/>
            <person name="Szollosi G."/>
            <person name="Zifcakova L."/>
            <person name="Stursova M."/>
            <person name="Spatafora J.W."/>
            <person name="Tedersoo L."/>
            <person name="Vaario L.-M."/>
            <person name="Yamada A."/>
            <person name="Yan M."/>
            <person name="Wang P."/>
            <person name="Xu J."/>
            <person name="Bruns T."/>
            <person name="Baldrian P."/>
            <person name="Vilgalys R."/>
            <person name="Henrissat B."/>
            <person name="Grigoriev I.V."/>
            <person name="Hibbett D."/>
            <person name="Nagy L.G."/>
            <person name="Martin F.M."/>
        </authorList>
    </citation>
    <scope>NUCLEOTIDE SEQUENCE</scope>
    <source>
        <strain evidence="6">Prilba</strain>
    </source>
</reference>
<reference evidence="6" key="2">
    <citation type="journal article" date="2020" name="Nat. Commun.">
        <title>Large-scale genome sequencing of mycorrhizal fungi provides insights into the early evolution of symbiotic traits.</title>
        <authorList>
            <person name="Miyauchi S."/>
            <person name="Kiss E."/>
            <person name="Kuo A."/>
            <person name="Drula E."/>
            <person name="Kohler A."/>
            <person name="Sanchez-Garcia M."/>
            <person name="Morin E."/>
            <person name="Andreopoulos B."/>
            <person name="Barry K.W."/>
            <person name="Bonito G."/>
            <person name="Buee M."/>
            <person name="Carver A."/>
            <person name="Chen C."/>
            <person name="Cichocki N."/>
            <person name="Clum A."/>
            <person name="Culley D."/>
            <person name="Crous P.W."/>
            <person name="Fauchery L."/>
            <person name="Girlanda M."/>
            <person name="Hayes R.D."/>
            <person name="Keri Z."/>
            <person name="LaButti K."/>
            <person name="Lipzen A."/>
            <person name="Lombard V."/>
            <person name="Magnuson J."/>
            <person name="Maillard F."/>
            <person name="Murat C."/>
            <person name="Nolan M."/>
            <person name="Ohm R.A."/>
            <person name="Pangilinan J."/>
            <person name="Pereira M.F."/>
            <person name="Perotto S."/>
            <person name="Peter M."/>
            <person name="Pfister S."/>
            <person name="Riley R."/>
            <person name="Sitrit Y."/>
            <person name="Stielow J.B."/>
            <person name="Szollosi G."/>
            <person name="Zifcakova L."/>
            <person name="Stursova M."/>
            <person name="Spatafora J.W."/>
            <person name="Tedersoo L."/>
            <person name="Vaario L.M."/>
            <person name="Yamada A."/>
            <person name="Yan M."/>
            <person name="Wang P."/>
            <person name="Xu J."/>
            <person name="Bruns T."/>
            <person name="Baldrian P."/>
            <person name="Vilgalys R."/>
            <person name="Dunand C."/>
            <person name="Henrissat B."/>
            <person name="Grigoriev I.V."/>
            <person name="Hibbett D."/>
            <person name="Nagy L.G."/>
            <person name="Martin F.M."/>
        </authorList>
    </citation>
    <scope>NUCLEOTIDE SEQUENCE</scope>
    <source>
        <strain evidence="6">Prilba</strain>
    </source>
</reference>
<dbReference type="InterPro" id="IPR028143">
    <property type="entry name" value="Get2/sif1"/>
</dbReference>
<keyword evidence="1 5" id="KW-0812">Transmembrane</keyword>
<dbReference type="AlphaFoldDB" id="A0A9P5T9A7"/>